<sequence length="1084" mass="123564">MSLFPCIDYEEDASPVNNDAIKEESKNWLQVSSFKTELIVPAKQLLPDTSPSVNSLTVQDHKAEIIQPSLTKPVESNVAQSDDDTSQYHHRQKKHKSHSKKHSSKKKRKRERSRSRSPVKVSVPRSKVFLEEVKDLGYDDHYRVDKRPDKDNYSFGSLNKKHISKYRTHAKVPLGLTRAQAFRWRKATQQFSEPIRYHSKSIRKDVYEPGSQVESTISTPVLSSWGQFVGLPPIVETAGGKKTSANPLGILDSSTVLWTQGKAPKSADADVEVMSSYLSSNAAQKIAAINSELREDSGNTELWLKLISAQDGLLQQRTEDGNSKLFTHQNIIDKKLAIIEQAIKKNPGNLHLKLKKLELSGKILDWQELSQEWKNLTFTHINDIDVWRGYLNHVKNSFANFTVGVMQTAYTKCIKSLRQVSQGMLKSHPCQPNTVEHMIEILLELCDLLNLANCTEKAVAIVQSMIEFNLYRPSSLDSHEAAIESFQEFYDSGVPRFGEPGSKGWCNVGSDSYTVLPAPLKPTVEQDQNEEENILTACQGMSRAKTWLSLEKSRQTSHWLPWKPSANESEDDCEDPHRLVISDDFVDLLFYVEDDKLRSKMYFNFLNWLGLHSHSSGSASMQQVLAGVNQLSPTPCVTCHTYDWQDYILHDLFMAHCTDQIFHHLTREDKSNLIATKLYHQLDQVKSIEDSKQRKLKGKELKRYAKSILSLEENRNNSKLWLCYADCIRELGFFQEMSQVYDVLLGAQATTSESADDLLTPERCEIWWNAVQGEITQNQPLQTRILSICCWLVCGGALITSPSASLKLLLIRQLESQIQELWEKIQEAKYSEQKHLLLSVFSMLLLCNYMSVAVVSGEAALEQAVSYWSQHEFLIQDFDQSKYYKSLVKILKYVQQSLYVSSTPLLRSVIQSAIGSVPDCTTFLQDYVTMEQRSYAVSRTRQFFTSYLASNSSSDSSRAREKVAIYSMLFELQQLQALSSDDYSSKSVTHRIRSVCEKCLNTFCSTSVLLWRLYMSHEAKHGDLKKVESIFYSSVQACPYAKYLYTDAITYLPHKIEEILAIAEEKDVRVHTPLDELDILLHQE</sequence>
<evidence type="ECO:0000313" key="5">
    <source>
        <dbReference type="EMBL" id="KAF6024210.1"/>
    </source>
</evidence>
<dbReference type="SUPFAM" id="SSF48452">
    <property type="entry name" value="TPR-like"/>
    <property type="match status" value="1"/>
</dbReference>
<dbReference type="InterPro" id="IPR013633">
    <property type="entry name" value="NRDE-2"/>
</dbReference>
<dbReference type="PANTHER" id="PTHR13471:SF0">
    <property type="entry name" value="NUCLEAR EXOSOME REGULATOR NRDE2"/>
    <property type="match status" value="1"/>
</dbReference>
<dbReference type="PANTHER" id="PTHR13471">
    <property type="entry name" value="TETRATRICOPEPTIDE-LIKE HELICAL"/>
    <property type="match status" value="1"/>
</dbReference>
<dbReference type="GO" id="GO:1902369">
    <property type="term" value="P:negative regulation of RNA catabolic process"/>
    <property type="evidence" value="ECO:0007669"/>
    <property type="project" value="TreeGrafter"/>
</dbReference>
<evidence type="ECO:0000256" key="1">
    <source>
        <dbReference type="ARBA" id="ARBA00004123"/>
    </source>
</evidence>
<gene>
    <name evidence="5" type="ORF">EB796_017493</name>
</gene>
<comment type="subcellular location">
    <subcellularLocation>
        <location evidence="1">Nucleus</location>
    </subcellularLocation>
</comment>
<comment type="similarity">
    <text evidence="2">Belongs to the NRDE2 family.</text>
</comment>
<dbReference type="Gene3D" id="1.25.40.10">
    <property type="entry name" value="Tetratricopeptide repeat domain"/>
    <property type="match status" value="1"/>
</dbReference>
<dbReference type="EMBL" id="VXIV02002606">
    <property type="protein sequence ID" value="KAF6024210.1"/>
    <property type="molecule type" value="Genomic_DNA"/>
</dbReference>
<dbReference type="Proteomes" id="UP000593567">
    <property type="component" value="Unassembled WGS sequence"/>
</dbReference>
<keyword evidence="6" id="KW-1185">Reference proteome</keyword>
<keyword evidence="3" id="KW-0539">Nucleus</keyword>
<dbReference type="GO" id="GO:0071013">
    <property type="term" value="C:catalytic step 2 spliceosome"/>
    <property type="evidence" value="ECO:0007669"/>
    <property type="project" value="TreeGrafter"/>
</dbReference>
<name>A0A7J7JDE7_BUGNE</name>
<evidence type="ECO:0000313" key="6">
    <source>
        <dbReference type="Proteomes" id="UP000593567"/>
    </source>
</evidence>
<dbReference type="InterPro" id="IPR011990">
    <property type="entry name" value="TPR-like_helical_dom_sf"/>
</dbReference>
<feature type="compositionally biased region" description="Basic residues" evidence="4">
    <location>
        <begin position="88"/>
        <end position="117"/>
    </location>
</feature>
<reference evidence="5" key="1">
    <citation type="submission" date="2020-06" db="EMBL/GenBank/DDBJ databases">
        <title>Draft genome of Bugula neritina, a colonial animal packing powerful symbionts and potential medicines.</title>
        <authorList>
            <person name="Rayko M."/>
        </authorList>
    </citation>
    <scope>NUCLEOTIDE SEQUENCE [LARGE SCALE GENOMIC DNA]</scope>
    <source>
        <strain evidence="5">Kwan_BN1</strain>
    </source>
</reference>
<evidence type="ECO:0000256" key="2">
    <source>
        <dbReference type="ARBA" id="ARBA00009265"/>
    </source>
</evidence>
<dbReference type="OrthoDB" id="297219at2759"/>
<comment type="caution">
    <text evidence="5">The sequence shown here is derived from an EMBL/GenBank/DDBJ whole genome shotgun (WGS) entry which is preliminary data.</text>
</comment>
<organism evidence="5 6">
    <name type="scientific">Bugula neritina</name>
    <name type="common">Brown bryozoan</name>
    <name type="synonym">Sertularia neritina</name>
    <dbReference type="NCBI Taxonomy" id="10212"/>
    <lineage>
        <taxon>Eukaryota</taxon>
        <taxon>Metazoa</taxon>
        <taxon>Spiralia</taxon>
        <taxon>Lophotrochozoa</taxon>
        <taxon>Bryozoa</taxon>
        <taxon>Gymnolaemata</taxon>
        <taxon>Cheilostomatida</taxon>
        <taxon>Flustrina</taxon>
        <taxon>Buguloidea</taxon>
        <taxon>Bugulidae</taxon>
        <taxon>Bugula</taxon>
    </lineage>
</organism>
<evidence type="ECO:0000256" key="4">
    <source>
        <dbReference type="SAM" id="MobiDB-lite"/>
    </source>
</evidence>
<feature type="region of interest" description="Disordered" evidence="4">
    <location>
        <begin position="67"/>
        <end position="122"/>
    </location>
</feature>
<dbReference type="Pfam" id="PF08424">
    <property type="entry name" value="NRDE-2"/>
    <property type="match status" value="1"/>
</dbReference>
<accession>A0A7J7JDE7</accession>
<evidence type="ECO:0000256" key="3">
    <source>
        <dbReference type="ARBA" id="ARBA00023242"/>
    </source>
</evidence>
<dbReference type="AlphaFoldDB" id="A0A7J7JDE7"/>
<dbReference type="GO" id="GO:0031048">
    <property type="term" value="P:regulatory ncRNA-mediated heterochromatin formation"/>
    <property type="evidence" value="ECO:0007669"/>
    <property type="project" value="TreeGrafter"/>
</dbReference>
<protein>
    <submittedName>
        <fullName evidence="5">NRDE2</fullName>
    </submittedName>
</protein>
<proteinExistence type="inferred from homology"/>